<reference evidence="7 8" key="1">
    <citation type="submission" date="2020-08" db="EMBL/GenBank/DDBJ databases">
        <title>Genomic Encyclopedia of Type Strains, Phase IV (KMG-IV): sequencing the most valuable type-strain genomes for metagenomic binning, comparative biology and taxonomic classification.</title>
        <authorList>
            <person name="Goeker M."/>
        </authorList>
    </citation>
    <scope>NUCLEOTIDE SEQUENCE [LARGE SCALE GENOMIC DNA]</scope>
    <source>
        <strain evidence="7 8">DSM 45615</strain>
    </source>
</reference>
<protein>
    <submittedName>
        <fullName evidence="7">Proteasome lid subunit RPN8/RPN11</fullName>
    </submittedName>
</protein>
<evidence type="ECO:0000256" key="4">
    <source>
        <dbReference type="ARBA" id="ARBA00022833"/>
    </source>
</evidence>
<keyword evidence="7" id="KW-0647">Proteasome</keyword>
<feature type="domain" description="JAB" evidence="6">
    <location>
        <begin position="13"/>
        <end position="106"/>
    </location>
</feature>
<dbReference type="GO" id="GO:0046872">
    <property type="term" value="F:metal ion binding"/>
    <property type="evidence" value="ECO:0007669"/>
    <property type="project" value="UniProtKB-KW"/>
</dbReference>
<dbReference type="RefSeq" id="WP_185052686.1">
    <property type="nucleotide sequence ID" value="NZ_BAABIX010000014.1"/>
</dbReference>
<keyword evidence="4" id="KW-0862">Zinc</keyword>
<name>A0A840P7U8_9ACTN</name>
<sequence length="134" mass="14589">MIGAGVRLERYEQAGVERGGFLLGRVHAREGRYVVEVLRAVEDAGGPATRTSWTFATTSLLGLRDAMNGHRLVGWFHTHPGDAPPHPSPADTALHRDLFGHPWQIAALISPAGITCYRLAGEELRECPWSPTPA</sequence>
<evidence type="ECO:0000256" key="5">
    <source>
        <dbReference type="ARBA" id="ARBA00023049"/>
    </source>
</evidence>
<dbReference type="Proteomes" id="UP000578449">
    <property type="component" value="Unassembled WGS sequence"/>
</dbReference>
<dbReference type="GO" id="GO:0000502">
    <property type="term" value="C:proteasome complex"/>
    <property type="evidence" value="ECO:0007669"/>
    <property type="project" value="UniProtKB-KW"/>
</dbReference>
<dbReference type="EMBL" id="JACHGN010000012">
    <property type="protein sequence ID" value="MBB5135748.1"/>
    <property type="molecule type" value="Genomic_DNA"/>
</dbReference>
<accession>A0A840P7U8</accession>
<evidence type="ECO:0000259" key="6">
    <source>
        <dbReference type="Pfam" id="PF14464"/>
    </source>
</evidence>
<evidence type="ECO:0000256" key="1">
    <source>
        <dbReference type="ARBA" id="ARBA00022670"/>
    </source>
</evidence>
<keyword evidence="8" id="KW-1185">Reference proteome</keyword>
<keyword evidence="2" id="KW-0479">Metal-binding</keyword>
<proteinExistence type="predicted"/>
<dbReference type="Gene3D" id="3.40.140.10">
    <property type="entry name" value="Cytidine Deaminase, domain 2"/>
    <property type="match status" value="1"/>
</dbReference>
<dbReference type="SUPFAM" id="SSF102712">
    <property type="entry name" value="JAB1/MPN domain"/>
    <property type="match status" value="1"/>
</dbReference>
<organism evidence="7 8">
    <name type="scientific">Thermocatellispora tengchongensis</name>
    <dbReference type="NCBI Taxonomy" id="1073253"/>
    <lineage>
        <taxon>Bacteria</taxon>
        <taxon>Bacillati</taxon>
        <taxon>Actinomycetota</taxon>
        <taxon>Actinomycetes</taxon>
        <taxon>Streptosporangiales</taxon>
        <taxon>Streptosporangiaceae</taxon>
        <taxon>Thermocatellispora</taxon>
    </lineage>
</organism>
<dbReference type="GO" id="GO:0006508">
    <property type="term" value="P:proteolysis"/>
    <property type="evidence" value="ECO:0007669"/>
    <property type="project" value="UniProtKB-KW"/>
</dbReference>
<evidence type="ECO:0000256" key="3">
    <source>
        <dbReference type="ARBA" id="ARBA00022801"/>
    </source>
</evidence>
<dbReference type="Pfam" id="PF14464">
    <property type="entry name" value="Prok-JAB"/>
    <property type="match status" value="1"/>
</dbReference>
<evidence type="ECO:0000313" key="7">
    <source>
        <dbReference type="EMBL" id="MBB5135748.1"/>
    </source>
</evidence>
<gene>
    <name evidence="7" type="ORF">HNP84_005492</name>
</gene>
<keyword evidence="1" id="KW-0645">Protease</keyword>
<keyword evidence="3" id="KW-0378">Hydrolase</keyword>
<dbReference type="AlphaFoldDB" id="A0A840P7U8"/>
<keyword evidence="5" id="KW-0482">Metalloprotease</keyword>
<comment type="caution">
    <text evidence="7">The sequence shown here is derived from an EMBL/GenBank/DDBJ whole genome shotgun (WGS) entry which is preliminary data.</text>
</comment>
<evidence type="ECO:0000256" key="2">
    <source>
        <dbReference type="ARBA" id="ARBA00022723"/>
    </source>
</evidence>
<evidence type="ECO:0000313" key="8">
    <source>
        <dbReference type="Proteomes" id="UP000578449"/>
    </source>
</evidence>
<dbReference type="InterPro" id="IPR028090">
    <property type="entry name" value="JAB_dom_prok"/>
</dbReference>
<dbReference type="GO" id="GO:0008237">
    <property type="term" value="F:metallopeptidase activity"/>
    <property type="evidence" value="ECO:0007669"/>
    <property type="project" value="UniProtKB-KW"/>
</dbReference>